<gene>
    <name evidence="2" type="ORF">DI628_07395</name>
</gene>
<dbReference type="AlphaFoldDB" id="A0A6N4R4Z3"/>
<proteinExistence type="predicted"/>
<evidence type="ECO:0000313" key="3">
    <source>
        <dbReference type="Proteomes" id="UP000320948"/>
    </source>
</evidence>
<keyword evidence="1" id="KW-1133">Transmembrane helix</keyword>
<organism evidence="2 3">
    <name type="scientific">Blastochloris viridis</name>
    <name type="common">Rhodopseudomonas viridis</name>
    <dbReference type="NCBI Taxonomy" id="1079"/>
    <lineage>
        <taxon>Bacteria</taxon>
        <taxon>Pseudomonadati</taxon>
        <taxon>Pseudomonadota</taxon>
        <taxon>Alphaproteobacteria</taxon>
        <taxon>Hyphomicrobiales</taxon>
        <taxon>Blastochloridaceae</taxon>
        <taxon>Blastochloris</taxon>
    </lineage>
</organism>
<sequence>MSYAKQLRVTYGWHNRGTAWFMLYITAPLAGICLYNLTQPLLALVLALTASHALKKAAEHELRCYGTQARHSRYLGLILFLIGGPAWAHGYEALQNPPLWFALAGCAGISLALTIMLKKIYVGVLLAELEHKCVEEAIRQCRATITAH</sequence>
<dbReference type="Proteomes" id="UP000320948">
    <property type="component" value="Unassembled WGS sequence"/>
</dbReference>
<feature type="transmembrane region" description="Helical" evidence="1">
    <location>
        <begin position="20"/>
        <end position="50"/>
    </location>
</feature>
<feature type="transmembrane region" description="Helical" evidence="1">
    <location>
        <begin position="71"/>
        <end position="88"/>
    </location>
</feature>
<evidence type="ECO:0000256" key="1">
    <source>
        <dbReference type="SAM" id="Phobius"/>
    </source>
</evidence>
<reference evidence="2 3" key="1">
    <citation type="journal article" date="2017" name="Nat. Commun.">
        <title>In situ click chemistry generation of cyclooxygenase-2 inhibitors.</title>
        <authorList>
            <person name="Bhardwaj A."/>
            <person name="Kaur J."/>
            <person name="Wuest M."/>
            <person name="Wuest F."/>
        </authorList>
    </citation>
    <scope>NUCLEOTIDE SEQUENCE [LARGE SCALE GENOMIC DNA]</scope>
    <source>
        <strain evidence="2">S2_018_000_R2_106</strain>
    </source>
</reference>
<accession>A0A6N4R4Z3</accession>
<comment type="caution">
    <text evidence="2">The sequence shown here is derived from an EMBL/GenBank/DDBJ whole genome shotgun (WGS) entry which is preliminary data.</text>
</comment>
<protein>
    <submittedName>
        <fullName evidence="2">Uncharacterized protein</fullName>
    </submittedName>
</protein>
<keyword evidence="1" id="KW-0812">Transmembrane</keyword>
<dbReference type="EMBL" id="VAFM01000002">
    <property type="protein sequence ID" value="TKW60713.1"/>
    <property type="molecule type" value="Genomic_DNA"/>
</dbReference>
<evidence type="ECO:0000313" key="2">
    <source>
        <dbReference type="EMBL" id="TKW60713.1"/>
    </source>
</evidence>
<name>A0A6N4R4Z3_BLAVI</name>
<keyword evidence="1" id="KW-0472">Membrane</keyword>
<feature type="transmembrane region" description="Helical" evidence="1">
    <location>
        <begin position="100"/>
        <end position="117"/>
    </location>
</feature>